<reference evidence="5" key="1">
    <citation type="submission" date="2020-08" db="EMBL/GenBank/DDBJ databases">
        <title>Ramlibacter sp. GTP1 16S ribosomal RNA gene genome sequencing and assembly.</title>
        <authorList>
            <person name="Kang M."/>
        </authorList>
    </citation>
    <scope>NUCLEOTIDE SEQUENCE</scope>
    <source>
        <strain evidence="5">GTP1</strain>
    </source>
</reference>
<dbReference type="PANTHER" id="PTHR43537">
    <property type="entry name" value="TRANSCRIPTIONAL REGULATOR, GNTR FAMILY"/>
    <property type="match status" value="1"/>
</dbReference>
<name>A0A923MCU5_9BURK</name>
<keyword evidence="3" id="KW-0804">Transcription</keyword>
<keyword evidence="6" id="KW-1185">Reference proteome</keyword>
<evidence type="ECO:0000256" key="1">
    <source>
        <dbReference type="ARBA" id="ARBA00023015"/>
    </source>
</evidence>
<dbReference type="Proteomes" id="UP000596827">
    <property type="component" value="Unassembled WGS sequence"/>
</dbReference>
<evidence type="ECO:0000259" key="4">
    <source>
        <dbReference type="PROSITE" id="PS50949"/>
    </source>
</evidence>
<dbReference type="SUPFAM" id="SSF46785">
    <property type="entry name" value="Winged helix' DNA-binding domain"/>
    <property type="match status" value="1"/>
</dbReference>
<dbReference type="Pfam" id="PF07729">
    <property type="entry name" value="FCD"/>
    <property type="match status" value="1"/>
</dbReference>
<dbReference type="SUPFAM" id="SSF48008">
    <property type="entry name" value="GntR ligand-binding domain-like"/>
    <property type="match status" value="1"/>
</dbReference>
<dbReference type="GO" id="GO:0003700">
    <property type="term" value="F:DNA-binding transcription factor activity"/>
    <property type="evidence" value="ECO:0007669"/>
    <property type="project" value="InterPro"/>
</dbReference>
<dbReference type="GO" id="GO:0003677">
    <property type="term" value="F:DNA binding"/>
    <property type="evidence" value="ECO:0007669"/>
    <property type="project" value="UniProtKB-KW"/>
</dbReference>
<dbReference type="InterPro" id="IPR036388">
    <property type="entry name" value="WH-like_DNA-bd_sf"/>
</dbReference>
<dbReference type="PANTHER" id="PTHR43537:SF5">
    <property type="entry name" value="UXU OPERON TRANSCRIPTIONAL REGULATOR"/>
    <property type="match status" value="1"/>
</dbReference>
<evidence type="ECO:0000256" key="3">
    <source>
        <dbReference type="ARBA" id="ARBA00023163"/>
    </source>
</evidence>
<dbReference type="InterPro" id="IPR011711">
    <property type="entry name" value="GntR_C"/>
</dbReference>
<feature type="domain" description="HTH gntR-type" evidence="4">
    <location>
        <begin position="1"/>
        <end position="49"/>
    </location>
</feature>
<dbReference type="InterPro" id="IPR036390">
    <property type="entry name" value="WH_DNA-bd_sf"/>
</dbReference>
<evidence type="ECO:0000313" key="5">
    <source>
        <dbReference type="EMBL" id="MBC5767821.1"/>
    </source>
</evidence>
<dbReference type="AlphaFoldDB" id="A0A923MCU5"/>
<proteinExistence type="predicted"/>
<dbReference type="InterPro" id="IPR000524">
    <property type="entry name" value="Tscrpt_reg_HTH_GntR"/>
</dbReference>
<organism evidence="5 6">
    <name type="scientific">Ramlibacter albus</name>
    <dbReference type="NCBI Taxonomy" id="2079448"/>
    <lineage>
        <taxon>Bacteria</taxon>
        <taxon>Pseudomonadati</taxon>
        <taxon>Pseudomonadota</taxon>
        <taxon>Betaproteobacteria</taxon>
        <taxon>Burkholderiales</taxon>
        <taxon>Comamonadaceae</taxon>
        <taxon>Ramlibacter</taxon>
    </lineage>
</organism>
<keyword evidence="1" id="KW-0805">Transcription regulation</keyword>
<dbReference type="Gene3D" id="1.20.120.530">
    <property type="entry name" value="GntR ligand-binding domain-like"/>
    <property type="match status" value="1"/>
</dbReference>
<dbReference type="PROSITE" id="PS50949">
    <property type="entry name" value="HTH_GNTR"/>
    <property type="match status" value="1"/>
</dbReference>
<dbReference type="PRINTS" id="PR00035">
    <property type="entry name" value="HTHGNTR"/>
</dbReference>
<dbReference type="EMBL" id="JACORU010000013">
    <property type="protein sequence ID" value="MBC5767821.1"/>
    <property type="molecule type" value="Genomic_DNA"/>
</dbReference>
<accession>A0A923MCU5</accession>
<keyword evidence="2" id="KW-0238">DNA-binding</keyword>
<dbReference type="InterPro" id="IPR008920">
    <property type="entry name" value="TF_FadR/GntR_C"/>
</dbReference>
<dbReference type="Gene3D" id="1.10.10.10">
    <property type="entry name" value="Winged helix-like DNA-binding domain superfamily/Winged helix DNA-binding domain"/>
    <property type="match status" value="1"/>
</dbReference>
<protein>
    <submittedName>
        <fullName evidence="5">GntR family transcriptional regulator</fullName>
    </submittedName>
</protein>
<evidence type="ECO:0000256" key="2">
    <source>
        <dbReference type="ARBA" id="ARBA00023125"/>
    </source>
</evidence>
<sequence>MPPGTPLVEARLAEQFGVSRGPLREAMRQLTEEGLLTTRAYTGTHVTPLTIQDARDLFALRAALEVFAFEQCWDKRGPEFFAEMKRRHGALLHAIDSGDSRAAILHELELHSLAYETTGNAQLLSVWSGMRGRIQLYWAVHHRVQGGPRREGHDSYVKLACGNDLKAMIREIKAHVRHGEERTAEFLEQLEAQRTGLAPVVSVVKADARPPTRMKETT</sequence>
<dbReference type="Pfam" id="PF00392">
    <property type="entry name" value="GntR"/>
    <property type="match status" value="1"/>
</dbReference>
<dbReference type="SMART" id="SM00345">
    <property type="entry name" value="HTH_GNTR"/>
    <property type="match status" value="1"/>
</dbReference>
<dbReference type="SMART" id="SM00895">
    <property type="entry name" value="FCD"/>
    <property type="match status" value="1"/>
</dbReference>
<gene>
    <name evidence="5" type="ORF">H8R02_25390</name>
</gene>
<comment type="caution">
    <text evidence="5">The sequence shown here is derived from an EMBL/GenBank/DDBJ whole genome shotgun (WGS) entry which is preliminary data.</text>
</comment>
<evidence type="ECO:0000313" key="6">
    <source>
        <dbReference type="Proteomes" id="UP000596827"/>
    </source>
</evidence>